<keyword evidence="3" id="KW-1185">Reference proteome</keyword>
<sequence length="161" mass="16662">MIEGPYFVLVVLGAVWCGVSSGVFIAFSTFVMRGLGALPAAQGITAMNAINVAALTPPFMVVFLGAAVLCAVIAVVTFVLWPDAGTIELLLGCALYLAGSFGVTVLANVPRNAALAGLSGAEESEGSTAQWRTYLVEWVRWNHVRAATGAAASLLFVLALT</sequence>
<dbReference type="Pfam" id="PF08592">
    <property type="entry name" value="Anthrone_oxy"/>
    <property type="match status" value="1"/>
</dbReference>
<evidence type="ECO:0000313" key="3">
    <source>
        <dbReference type="Proteomes" id="UP001354931"/>
    </source>
</evidence>
<dbReference type="InterPro" id="IPR013901">
    <property type="entry name" value="Anthrone_oxy"/>
</dbReference>
<organism evidence="2 3">
    <name type="scientific">Streptomyces endophyticus</name>
    <dbReference type="NCBI Taxonomy" id="714166"/>
    <lineage>
        <taxon>Bacteria</taxon>
        <taxon>Bacillati</taxon>
        <taxon>Actinomycetota</taxon>
        <taxon>Actinomycetes</taxon>
        <taxon>Kitasatosporales</taxon>
        <taxon>Streptomycetaceae</taxon>
        <taxon>Streptomyces</taxon>
    </lineage>
</organism>
<feature type="transmembrane region" description="Helical" evidence="1">
    <location>
        <begin position="87"/>
        <end position="109"/>
    </location>
</feature>
<protein>
    <submittedName>
        <fullName evidence="2">DUF1772 domain-containing protein</fullName>
    </submittedName>
</protein>
<keyword evidence="1" id="KW-0812">Transmembrane</keyword>
<reference evidence="2 3" key="1">
    <citation type="submission" date="2022-10" db="EMBL/GenBank/DDBJ databases">
        <authorList>
            <person name="Xie J."/>
            <person name="Shen N."/>
        </authorList>
    </citation>
    <scope>NUCLEOTIDE SEQUENCE [LARGE SCALE GENOMIC DNA]</scope>
    <source>
        <strain evidence="2 3">YIM65594</strain>
    </source>
</reference>
<comment type="caution">
    <text evidence="2">The sequence shown here is derived from an EMBL/GenBank/DDBJ whole genome shotgun (WGS) entry which is preliminary data.</text>
</comment>
<dbReference type="Proteomes" id="UP001354931">
    <property type="component" value="Unassembled WGS sequence"/>
</dbReference>
<gene>
    <name evidence="2" type="ORF">OKJ99_06985</name>
</gene>
<dbReference type="EMBL" id="JAOZYC010000038">
    <property type="protein sequence ID" value="MEB8337260.1"/>
    <property type="molecule type" value="Genomic_DNA"/>
</dbReference>
<dbReference type="RefSeq" id="WP_326014908.1">
    <property type="nucleotide sequence ID" value="NZ_JAOZYC010000038.1"/>
</dbReference>
<keyword evidence="1" id="KW-0472">Membrane</keyword>
<feature type="transmembrane region" description="Helical" evidence="1">
    <location>
        <begin position="52"/>
        <end position="81"/>
    </location>
</feature>
<accession>A0ABU6F1G3</accession>
<name>A0ABU6F1G3_9ACTN</name>
<feature type="transmembrane region" description="Helical" evidence="1">
    <location>
        <begin position="6"/>
        <end position="31"/>
    </location>
</feature>
<evidence type="ECO:0000313" key="2">
    <source>
        <dbReference type="EMBL" id="MEB8337260.1"/>
    </source>
</evidence>
<proteinExistence type="predicted"/>
<evidence type="ECO:0000256" key="1">
    <source>
        <dbReference type="SAM" id="Phobius"/>
    </source>
</evidence>
<keyword evidence="1" id="KW-1133">Transmembrane helix</keyword>